<feature type="compositionally biased region" description="Basic and acidic residues" evidence="1">
    <location>
        <begin position="14"/>
        <end position="25"/>
    </location>
</feature>
<feature type="compositionally biased region" description="Low complexity" evidence="1">
    <location>
        <begin position="385"/>
        <end position="395"/>
    </location>
</feature>
<feature type="compositionally biased region" description="Low complexity" evidence="1">
    <location>
        <begin position="198"/>
        <end position="215"/>
    </location>
</feature>
<feature type="compositionally biased region" description="Low complexity" evidence="1">
    <location>
        <begin position="142"/>
        <end position="156"/>
    </location>
</feature>
<evidence type="ECO:0000313" key="3">
    <source>
        <dbReference type="Proteomes" id="UP001521116"/>
    </source>
</evidence>
<organism evidence="2 3">
    <name type="scientific">Neofusicoccum ribis</name>
    <dbReference type="NCBI Taxonomy" id="45134"/>
    <lineage>
        <taxon>Eukaryota</taxon>
        <taxon>Fungi</taxon>
        <taxon>Dikarya</taxon>
        <taxon>Ascomycota</taxon>
        <taxon>Pezizomycotina</taxon>
        <taxon>Dothideomycetes</taxon>
        <taxon>Dothideomycetes incertae sedis</taxon>
        <taxon>Botryosphaeriales</taxon>
        <taxon>Botryosphaeriaceae</taxon>
        <taxon>Neofusicoccum</taxon>
    </lineage>
</organism>
<feature type="compositionally biased region" description="Low complexity" evidence="1">
    <location>
        <begin position="342"/>
        <end position="373"/>
    </location>
</feature>
<accession>A0ABR3SKL1</accession>
<feature type="compositionally biased region" description="Pro residues" evidence="1">
    <location>
        <begin position="374"/>
        <end position="384"/>
    </location>
</feature>
<feature type="region of interest" description="Disordered" evidence="1">
    <location>
        <begin position="1"/>
        <end position="25"/>
    </location>
</feature>
<feature type="region of interest" description="Disordered" evidence="1">
    <location>
        <begin position="567"/>
        <end position="607"/>
    </location>
</feature>
<feature type="region of interest" description="Disordered" evidence="1">
    <location>
        <begin position="38"/>
        <end position="62"/>
    </location>
</feature>
<feature type="compositionally biased region" description="Basic and acidic residues" evidence="1">
    <location>
        <begin position="567"/>
        <end position="598"/>
    </location>
</feature>
<feature type="region of interest" description="Disordered" evidence="1">
    <location>
        <begin position="127"/>
        <end position="417"/>
    </location>
</feature>
<evidence type="ECO:0000256" key="1">
    <source>
        <dbReference type="SAM" id="MobiDB-lite"/>
    </source>
</evidence>
<proteinExistence type="predicted"/>
<sequence>MPSTRSAGRAKIQKAKEERQQRQQDRQWVLTDALLNSPNALKPENIGGNHNNAEGGRQDRLNQLSGGISDAARRYVDPQVLFFLDLMVKAKKAVAQAKETRGRSVDHLSAYLRAFKRDVTSWADSELSELSEAQRGSDTHTPGPNSSNSPAAQPAAEMPPPPIHPRGAQPQRKTAQPKTRRSLIVRLKVHAFPTGKDSSTTTTTTTTSSSSSSSSKITSRKRHATKEPAIADPPASKKTRTLQEDSSSKAVTVQHSAGPVRRSGRKAPITMPPQPQVSAGSQQEGSDSETNELGQLSSNINKATGSSRSGANKRKATMNDADDELVPEQATKRRRAAAPQSKAPRTTAVKKAAKATTVAAAAPATPAARADPTAPAPAPIPTPAPSTTTHAALPPRQRNGAGPVTGRDGFELIGPEPRFKLGQNDADLLTLRFYRNDEAGNRVLDSHTWSGKTDNRTPADIDWNNPKDIKILNKWMLQYLSRTWKCNGLRPDMMSRVWMDEEFEWLANQARHYHYWSKDDMPNQRKRMDEFNEEWEGEQIPFLNMEGEEVVTQPRPERTVAAIASAMRRDEEAHPERWVGTHLEGRSKVKREGAKGKEEGEEGEEEL</sequence>
<protein>
    <submittedName>
        <fullName evidence="2">Uncharacterized protein</fullName>
    </submittedName>
</protein>
<gene>
    <name evidence="2" type="ORF">SLS56_008290</name>
</gene>
<feature type="compositionally biased region" description="Polar residues" evidence="1">
    <location>
        <begin position="276"/>
        <end position="285"/>
    </location>
</feature>
<name>A0ABR3SKL1_9PEZI</name>
<reference evidence="2 3" key="1">
    <citation type="submission" date="2024-02" db="EMBL/GenBank/DDBJ databases">
        <title>De novo assembly and annotation of 12 fungi associated with fruit tree decline syndrome in Ontario, Canada.</title>
        <authorList>
            <person name="Sulman M."/>
            <person name="Ellouze W."/>
            <person name="Ilyukhin E."/>
        </authorList>
    </citation>
    <scope>NUCLEOTIDE SEQUENCE [LARGE SCALE GENOMIC DNA]</scope>
    <source>
        <strain evidence="2 3">M1-105</strain>
    </source>
</reference>
<comment type="caution">
    <text evidence="2">The sequence shown here is derived from an EMBL/GenBank/DDBJ whole genome shotgun (WGS) entry which is preliminary data.</text>
</comment>
<dbReference type="Proteomes" id="UP001521116">
    <property type="component" value="Unassembled WGS sequence"/>
</dbReference>
<dbReference type="EMBL" id="JAJVDC020000120">
    <property type="protein sequence ID" value="KAL1623349.1"/>
    <property type="molecule type" value="Genomic_DNA"/>
</dbReference>
<evidence type="ECO:0000313" key="2">
    <source>
        <dbReference type="EMBL" id="KAL1623349.1"/>
    </source>
</evidence>
<keyword evidence="3" id="KW-1185">Reference proteome</keyword>
<feature type="compositionally biased region" description="Polar residues" evidence="1">
    <location>
        <begin position="291"/>
        <end position="310"/>
    </location>
</feature>
<feature type="compositionally biased region" description="Basic residues" evidence="1">
    <location>
        <begin position="178"/>
        <end position="189"/>
    </location>
</feature>